<dbReference type="InterPro" id="IPR011009">
    <property type="entry name" value="Kinase-like_dom_sf"/>
</dbReference>
<organism evidence="3">
    <name type="scientific">Tanacetum cinerariifolium</name>
    <name type="common">Dalmatian daisy</name>
    <name type="synonym">Chrysanthemum cinerariifolium</name>
    <dbReference type="NCBI Taxonomy" id="118510"/>
    <lineage>
        <taxon>Eukaryota</taxon>
        <taxon>Viridiplantae</taxon>
        <taxon>Streptophyta</taxon>
        <taxon>Embryophyta</taxon>
        <taxon>Tracheophyta</taxon>
        <taxon>Spermatophyta</taxon>
        <taxon>Magnoliopsida</taxon>
        <taxon>eudicotyledons</taxon>
        <taxon>Gunneridae</taxon>
        <taxon>Pentapetalae</taxon>
        <taxon>asterids</taxon>
        <taxon>campanulids</taxon>
        <taxon>Asterales</taxon>
        <taxon>Asteraceae</taxon>
        <taxon>Asteroideae</taxon>
        <taxon>Anthemideae</taxon>
        <taxon>Anthemidinae</taxon>
        <taxon>Tanacetum</taxon>
    </lineage>
</organism>
<proteinExistence type="predicted"/>
<keyword evidence="3" id="KW-0808">Transferase</keyword>
<protein>
    <submittedName>
        <fullName evidence="3">L-type lectin-domain containing receptor kinase IX.1-like</fullName>
    </submittedName>
</protein>
<dbReference type="GO" id="GO:0016301">
    <property type="term" value="F:kinase activity"/>
    <property type="evidence" value="ECO:0007669"/>
    <property type="project" value="UniProtKB-KW"/>
</dbReference>
<dbReference type="GO" id="GO:0030246">
    <property type="term" value="F:carbohydrate binding"/>
    <property type="evidence" value="ECO:0007669"/>
    <property type="project" value="UniProtKB-KW"/>
</dbReference>
<dbReference type="Gene3D" id="1.10.510.10">
    <property type="entry name" value="Transferase(Phosphotransferase) domain 1"/>
    <property type="match status" value="1"/>
</dbReference>
<keyword evidence="3" id="KW-0675">Receptor</keyword>
<sequence length="114" mass="12838">KVTDKAGENSDLWLVQWVWDLLGMGELLSGVDQMLSQNFDKLEVECLMMVGLWCVHPDQSMRPSILQVIQVLKFESSLPSLPMKMPVPMYLVEPVSPEVISTATMTNSSLDQVR</sequence>
<keyword evidence="1" id="KW-0547">Nucleotide-binding</keyword>
<comment type="caution">
    <text evidence="3">The sequence shown here is derived from an EMBL/GenBank/DDBJ whole genome shotgun (WGS) entry which is preliminary data.</text>
</comment>
<evidence type="ECO:0000313" key="3">
    <source>
        <dbReference type="EMBL" id="GFD23571.1"/>
    </source>
</evidence>
<dbReference type="InterPro" id="IPR050528">
    <property type="entry name" value="L-type_Lectin-RKs"/>
</dbReference>
<dbReference type="SUPFAM" id="SSF56112">
    <property type="entry name" value="Protein kinase-like (PK-like)"/>
    <property type="match status" value="1"/>
</dbReference>
<dbReference type="EMBL" id="BKCJ011345835">
    <property type="protein sequence ID" value="GFD23571.1"/>
    <property type="molecule type" value="Genomic_DNA"/>
</dbReference>
<accession>A0A699UPV9</accession>
<keyword evidence="3" id="KW-0418">Kinase</keyword>
<gene>
    <name evidence="3" type="ORF">Tci_895540</name>
</gene>
<reference evidence="3" key="1">
    <citation type="journal article" date="2019" name="Sci. Rep.">
        <title>Draft genome of Tanacetum cinerariifolium, the natural source of mosquito coil.</title>
        <authorList>
            <person name="Yamashiro T."/>
            <person name="Shiraishi A."/>
            <person name="Satake H."/>
            <person name="Nakayama K."/>
        </authorList>
    </citation>
    <scope>NUCLEOTIDE SEQUENCE</scope>
</reference>
<feature type="non-terminal residue" evidence="3">
    <location>
        <position position="1"/>
    </location>
</feature>
<keyword evidence="3" id="KW-0430">Lectin</keyword>
<dbReference type="PANTHER" id="PTHR27007">
    <property type="match status" value="1"/>
</dbReference>
<name>A0A699UPV9_TANCI</name>
<keyword evidence="2" id="KW-0067">ATP-binding</keyword>
<evidence type="ECO:0000256" key="1">
    <source>
        <dbReference type="ARBA" id="ARBA00022741"/>
    </source>
</evidence>
<evidence type="ECO:0000256" key="2">
    <source>
        <dbReference type="ARBA" id="ARBA00022840"/>
    </source>
</evidence>
<dbReference type="GO" id="GO:0005524">
    <property type="term" value="F:ATP binding"/>
    <property type="evidence" value="ECO:0007669"/>
    <property type="project" value="UniProtKB-KW"/>
</dbReference>
<dbReference type="AlphaFoldDB" id="A0A699UPV9"/>